<evidence type="ECO:0000313" key="3">
    <source>
        <dbReference type="Proteomes" id="UP001434883"/>
    </source>
</evidence>
<comment type="caution">
    <text evidence="2">The sequence shown here is derived from an EMBL/GenBank/DDBJ whole genome shotgun (WGS) entry which is preliminary data.</text>
</comment>
<dbReference type="InterPro" id="IPR051577">
    <property type="entry name" value="MRF-like"/>
</dbReference>
<feature type="region of interest" description="Disordered" evidence="1">
    <location>
        <begin position="215"/>
        <end position="240"/>
    </location>
</feature>
<dbReference type="PANTHER" id="PTHR13029">
    <property type="match status" value="1"/>
</dbReference>
<dbReference type="Proteomes" id="UP001434883">
    <property type="component" value="Unassembled WGS sequence"/>
</dbReference>
<feature type="compositionally biased region" description="Low complexity" evidence="1">
    <location>
        <begin position="132"/>
        <end position="141"/>
    </location>
</feature>
<gene>
    <name evidence="2" type="ORF">XENOCAPTIV_028224</name>
</gene>
<evidence type="ECO:0000256" key="1">
    <source>
        <dbReference type="SAM" id="MobiDB-lite"/>
    </source>
</evidence>
<accession>A0ABV0R409</accession>
<dbReference type="PANTHER" id="PTHR13029:SF16">
    <property type="entry name" value="MYELIN REGULATORY FACTOR"/>
    <property type="match status" value="1"/>
</dbReference>
<reference evidence="2 3" key="1">
    <citation type="submission" date="2021-06" db="EMBL/GenBank/DDBJ databases">
        <authorList>
            <person name="Palmer J.M."/>
        </authorList>
    </citation>
    <scope>NUCLEOTIDE SEQUENCE [LARGE SCALE GENOMIC DNA]</scope>
    <source>
        <strain evidence="2 3">XC_2019</strain>
        <tissue evidence="2">Muscle</tissue>
    </source>
</reference>
<keyword evidence="3" id="KW-1185">Reference proteome</keyword>
<evidence type="ECO:0000313" key="2">
    <source>
        <dbReference type="EMBL" id="MEQ2202401.1"/>
    </source>
</evidence>
<proteinExistence type="predicted"/>
<feature type="region of interest" description="Disordered" evidence="1">
    <location>
        <begin position="64"/>
        <end position="147"/>
    </location>
</feature>
<protein>
    <submittedName>
        <fullName evidence="2">Uncharacterized protein</fullName>
    </submittedName>
</protein>
<organism evidence="2 3">
    <name type="scientific">Xenoophorus captivus</name>
    <dbReference type="NCBI Taxonomy" id="1517983"/>
    <lineage>
        <taxon>Eukaryota</taxon>
        <taxon>Metazoa</taxon>
        <taxon>Chordata</taxon>
        <taxon>Craniata</taxon>
        <taxon>Vertebrata</taxon>
        <taxon>Euteleostomi</taxon>
        <taxon>Actinopterygii</taxon>
        <taxon>Neopterygii</taxon>
        <taxon>Teleostei</taxon>
        <taxon>Neoteleostei</taxon>
        <taxon>Acanthomorphata</taxon>
        <taxon>Ovalentaria</taxon>
        <taxon>Atherinomorphae</taxon>
        <taxon>Cyprinodontiformes</taxon>
        <taxon>Goodeidae</taxon>
        <taxon>Xenoophorus</taxon>
    </lineage>
</organism>
<name>A0ABV0R409_9TELE</name>
<dbReference type="EMBL" id="JAHRIN010033685">
    <property type="protein sequence ID" value="MEQ2202401.1"/>
    <property type="molecule type" value="Genomic_DNA"/>
</dbReference>
<feature type="compositionally biased region" description="Pro residues" evidence="1">
    <location>
        <begin position="64"/>
        <end position="78"/>
    </location>
</feature>
<sequence>MHQPKQNMLLQRNLFFSDKANPFFFLLLFPPSCFSEVHSTPGPNYSSPQAGVSSSGGLVCGVSPPIPLRQGAPPPGPPSCQNAYPQGPSLGLRHNYPCLGQQQQQHQQQQHAHVKPEHRGHYAPGNLPESPPDSSSEPYSPQQVNDPHMIRTMTPENMCHMTPTPPLPPHGHYPSMHRDMYLKPEPVISQYSIGPATSGSGDMQQTQMLHQLLQHPQGQDSIPVHQAKKRKHSDSPNSTLNSQILTGIIKQEPGRQASFFSPSPPLPHPHQLLLTLKTDLQNRTCIALSFNTIKSTILNLFVTGLMQDADNTYLDPNYQCIKWQPHQQNKWTPLYDANCKELCVEFMFAILLHVLRSKRDECNPQSQK</sequence>
<feature type="compositionally biased region" description="Low complexity" evidence="1">
    <location>
        <begin position="101"/>
        <end position="111"/>
    </location>
</feature>